<dbReference type="AlphaFoldDB" id="A0A814RQ31"/>
<evidence type="ECO:0000313" key="4">
    <source>
        <dbReference type="EMBL" id="CAF1136713.1"/>
    </source>
</evidence>
<dbReference type="SUPFAM" id="SSF50939">
    <property type="entry name" value="Sialidases"/>
    <property type="match status" value="1"/>
</dbReference>
<dbReference type="GO" id="GO:0016020">
    <property type="term" value="C:membrane"/>
    <property type="evidence" value="ECO:0007669"/>
    <property type="project" value="TreeGrafter"/>
</dbReference>
<dbReference type="CDD" id="cd15482">
    <property type="entry name" value="Sialidase_non-viral"/>
    <property type="match status" value="1"/>
</dbReference>
<dbReference type="Gene3D" id="2.120.10.10">
    <property type="match status" value="1"/>
</dbReference>
<feature type="chain" id="PRO_5032351713" description="Sialidase domain-containing protein" evidence="2">
    <location>
        <begin position="17"/>
        <end position="359"/>
    </location>
</feature>
<dbReference type="EMBL" id="CAJNOR010001402">
    <property type="protein sequence ID" value="CAF1136713.1"/>
    <property type="molecule type" value="Genomic_DNA"/>
</dbReference>
<dbReference type="Pfam" id="PF13088">
    <property type="entry name" value="BNR_2"/>
    <property type="match status" value="1"/>
</dbReference>
<organism evidence="4 5">
    <name type="scientific">Adineta ricciae</name>
    <name type="common">Rotifer</name>
    <dbReference type="NCBI Taxonomy" id="249248"/>
    <lineage>
        <taxon>Eukaryota</taxon>
        <taxon>Metazoa</taxon>
        <taxon>Spiralia</taxon>
        <taxon>Gnathifera</taxon>
        <taxon>Rotifera</taxon>
        <taxon>Eurotatoria</taxon>
        <taxon>Bdelloidea</taxon>
        <taxon>Adinetida</taxon>
        <taxon>Adinetidae</taxon>
        <taxon>Adineta</taxon>
    </lineage>
</organism>
<keyword evidence="5" id="KW-1185">Reference proteome</keyword>
<dbReference type="InterPro" id="IPR011040">
    <property type="entry name" value="Sialidase"/>
</dbReference>
<evidence type="ECO:0000313" key="5">
    <source>
        <dbReference type="Proteomes" id="UP000663828"/>
    </source>
</evidence>
<dbReference type="PANTHER" id="PTHR10628:SF30">
    <property type="entry name" value="EXO-ALPHA-SIALIDASE"/>
    <property type="match status" value="1"/>
</dbReference>
<feature type="domain" description="Sialidase" evidence="3">
    <location>
        <begin position="46"/>
        <end position="330"/>
    </location>
</feature>
<name>A0A814RQ31_ADIRI</name>
<comment type="similarity">
    <text evidence="1">Belongs to the glycosyl hydrolase 33 family.</text>
</comment>
<sequence>MLLFTVLLLLTNTNISFENETIVFARGEGDYYCVRIPSVMTTSKGTLIAFGEARMFTCQDNTDIDIVYKRSLDNGRTWSNLQVLYRGNSSGENFNWAGNFAPVQLKYNQRILVPFCRNNLVPMQTYSDDDGLTFAPPQIIPNITKPNWKWLALGPPSGLLLQSNRIVVPGDYSTNSNVKAGSLSTGFVMLNDFNGQIDKWYLGGEYNLGNYYPNEGQAVELLPSTNSIFINARSDTTKRIGAYSTNGGITFDKVTVLNTLVEPLHGCEGSTLYHSSTRQLFYSGLAVTSTIRMNLSLHISNDNGETWSYIKTICSGPSGYSSLTTLTDQSIGILYEKGSRMGSPDSLTFTIVYKQTKKD</sequence>
<dbReference type="InterPro" id="IPR026856">
    <property type="entry name" value="Sialidase_fam"/>
</dbReference>
<dbReference type="InterPro" id="IPR036278">
    <property type="entry name" value="Sialidase_sf"/>
</dbReference>
<comment type="caution">
    <text evidence="4">The sequence shown here is derived from an EMBL/GenBank/DDBJ whole genome shotgun (WGS) entry which is preliminary data.</text>
</comment>
<evidence type="ECO:0000256" key="1">
    <source>
        <dbReference type="ARBA" id="ARBA00009348"/>
    </source>
</evidence>
<dbReference type="GO" id="GO:0006689">
    <property type="term" value="P:ganglioside catabolic process"/>
    <property type="evidence" value="ECO:0007669"/>
    <property type="project" value="TreeGrafter"/>
</dbReference>
<protein>
    <recommendedName>
        <fullName evidence="3">Sialidase domain-containing protein</fullName>
    </recommendedName>
</protein>
<dbReference type="GO" id="GO:0009313">
    <property type="term" value="P:oligosaccharide catabolic process"/>
    <property type="evidence" value="ECO:0007669"/>
    <property type="project" value="TreeGrafter"/>
</dbReference>
<accession>A0A814RQ31</accession>
<reference evidence="4" key="1">
    <citation type="submission" date="2021-02" db="EMBL/GenBank/DDBJ databases">
        <authorList>
            <person name="Nowell W R."/>
        </authorList>
    </citation>
    <scope>NUCLEOTIDE SEQUENCE</scope>
</reference>
<proteinExistence type="inferred from homology"/>
<dbReference type="Proteomes" id="UP000663828">
    <property type="component" value="Unassembled WGS sequence"/>
</dbReference>
<dbReference type="PANTHER" id="PTHR10628">
    <property type="entry name" value="SIALIDASE"/>
    <property type="match status" value="1"/>
</dbReference>
<evidence type="ECO:0000256" key="2">
    <source>
        <dbReference type="SAM" id="SignalP"/>
    </source>
</evidence>
<dbReference type="GO" id="GO:0004308">
    <property type="term" value="F:exo-alpha-sialidase activity"/>
    <property type="evidence" value="ECO:0007669"/>
    <property type="project" value="InterPro"/>
</dbReference>
<feature type="signal peptide" evidence="2">
    <location>
        <begin position="1"/>
        <end position="16"/>
    </location>
</feature>
<evidence type="ECO:0000259" key="3">
    <source>
        <dbReference type="Pfam" id="PF13088"/>
    </source>
</evidence>
<gene>
    <name evidence="4" type="ORF">XAT740_LOCUS20195</name>
</gene>
<keyword evidence="2" id="KW-0732">Signal</keyword>
<dbReference type="GO" id="GO:0005737">
    <property type="term" value="C:cytoplasm"/>
    <property type="evidence" value="ECO:0007669"/>
    <property type="project" value="TreeGrafter"/>
</dbReference>